<dbReference type="EMBL" id="MFYX01000011">
    <property type="protein sequence ID" value="OGK07268.1"/>
    <property type="molecule type" value="Genomic_DNA"/>
</dbReference>
<dbReference type="AlphaFoldDB" id="A0A1F7FKW3"/>
<comment type="caution">
    <text evidence="1">The sequence shown here is derived from an EMBL/GenBank/DDBJ whole genome shotgun (WGS) entry which is preliminary data.</text>
</comment>
<evidence type="ECO:0000313" key="1">
    <source>
        <dbReference type="EMBL" id="OGK07268.1"/>
    </source>
</evidence>
<accession>A0A1F7FKW3</accession>
<protein>
    <submittedName>
        <fullName evidence="1">Uncharacterized protein</fullName>
    </submittedName>
</protein>
<name>A0A1F7FKW3_UNCRA</name>
<proteinExistence type="predicted"/>
<sequence>MAGIRPHFLLILAVFLVLGNAAFSFDKFKSEEEAQKEFDAMYGADGNAIDENAYKITTAFKEDESNSIRKFIEYLIKHPNEIVYVVCGSGGAQEDAASLIKSYIGRMRGYTVTGAETDETGISIVQDYKMKMSMLLNYKCIIFGSSSNNSFIKTMQDRKEVQISDNKAQFKLLNNPNSLVIACTRDDMFVELVRVLLRSYDTFDDDVYSYFFIN</sequence>
<reference evidence="1 2" key="1">
    <citation type="journal article" date="2016" name="Nat. Commun.">
        <title>Thousands of microbial genomes shed light on interconnected biogeochemical processes in an aquifer system.</title>
        <authorList>
            <person name="Anantharaman K."/>
            <person name="Brown C.T."/>
            <person name="Hug L.A."/>
            <person name="Sharon I."/>
            <person name="Castelle C.J."/>
            <person name="Probst A.J."/>
            <person name="Thomas B.C."/>
            <person name="Singh A."/>
            <person name="Wilkins M.J."/>
            <person name="Karaoz U."/>
            <person name="Brodie E.L."/>
            <person name="Williams K.H."/>
            <person name="Hubbard S.S."/>
            <person name="Banfield J.F."/>
        </authorList>
    </citation>
    <scope>NUCLEOTIDE SEQUENCE [LARGE SCALE GENOMIC DNA]</scope>
</reference>
<organism evidence="1 2">
    <name type="scientific">Candidatus Raymondbacteria bacterium RIFOXYD12_FULL_49_13</name>
    <dbReference type="NCBI Taxonomy" id="1817890"/>
    <lineage>
        <taxon>Bacteria</taxon>
        <taxon>Raymondiibacteriota</taxon>
    </lineage>
</organism>
<dbReference type="Proteomes" id="UP000179243">
    <property type="component" value="Unassembled WGS sequence"/>
</dbReference>
<evidence type="ECO:0000313" key="2">
    <source>
        <dbReference type="Proteomes" id="UP000179243"/>
    </source>
</evidence>
<gene>
    <name evidence="1" type="ORF">A2519_14170</name>
</gene>